<dbReference type="GO" id="GO:0009055">
    <property type="term" value="F:electron transfer activity"/>
    <property type="evidence" value="ECO:0007669"/>
    <property type="project" value="InterPro"/>
</dbReference>
<dbReference type="InterPro" id="IPR029039">
    <property type="entry name" value="Flavoprotein-like_sf"/>
</dbReference>
<organism evidence="2 3">
    <name type="scientific">Corynebacterium pilosum</name>
    <dbReference type="NCBI Taxonomy" id="35756"/>
    <lineage>
        <taxon>Bacteria</taxon>
        <taxon>Bacillati</taxon>
        <taxon>Actinomycetota</taxon>
        <taxon>Actinomycetes</taxon>
        <taxon>Mycobacteriales</taxon>
        <taxon>Corynebacteriaceae</taxon>
        <taxon>Corynebacterium</taxon>
    </lineage>
</organism>
<evidence type="ECO:0000313" key="3">
    <source>
        <dbReference type="Proteomes" id="UP000254467"/>
    </source>
</evidence>
<dbReference type="Pfam" id="PF12724">
    <property type="entry name" value="Flavodoxin_5"/>
    <property type="match status" value="1"/>
</dbReference>
<dbReference type="AlphaFoldDB" id="A0A376CNT6"/>
<dbReference type="InterPro" id="IPR026816">
    <property type="entry name" value="Flavodoxin_dom"/>
</dbReference>
<dbReference type="RefSeq" id="WP_018581688.1">
    <property type="nucleotide sequence ID" value="NZ_LDYD01000007.1"/>
</dbReference>
<name>A0A376CNT6_9CORY</name>
<reference evidence="2 3" key="1">
    <citation type="submission" date="2018-06" db="EMBL/GenBank/DDBJ databases">
        <authorList>
            <consortium name="Pathogen Informatics"/>
            <person name="Doyle S."/>
        </authorList>
    </citation>
    <scope>NUCLEOTIDE SEQUENCE [LARGE SCALE GENOMIC DNA]</scope>
    <source>
        <strain evidence="2 3">NCTC11862</strain>
    </source>
</reference>
<dbReference type="InterPro" id="IPR001226">
    <property type="entry name" value="Flavodoxin_CS"/>
</dbReference>
<keyword evidence="3" id="KW-1185">Reference proteome</keyword>
<dbReference type="Proteomes" id="UP000254467">
    <property type="component" value="Unassembled WGS sequence"/>
</dbReference>
<evidence type="ECO:0000313" key="2">
    <source>
        <dbReference type="EMBL" id="STC70084.1"/>
    </source>
</evidence>
<evidence type="ECO:0000259" key="1">
    <source>
        <dbReference type="Pfam" id="PF12724"/>
    </source>
</evidence>
<dbReference type="PROSITE" id="PS00201">
    <property type="entry name" value="FLAVODOXIN"/>
    <property type="match status" value="1"/>
</dbReference>
<sequence>MTVIFYSSTYGSTREYAEELARRVDANIQDIGDAPELGEGPVVVLSPVHGPSVPAVSFVKEHDFGDRPVAVAAVGMSLLEFARSKDQLKGALGSDYSHVERFYLPGRLNYSEISSAHKSVMFGVINALRMKPRKSENDKAMIAAYDKDVDRVDFVELDPIVEWVERSR</sequence>
<gene>
    <name evidence="2" type="ORF">NCTC11862_01892</name>
</gene>
<proteinExistence type="predicted"/>
<protein>
    <submittedName>
        <fullName evidence="2">Flavodoxin domain</fullName>
    </submittedName>
</protein>
<accession>A0A376CNT6</accession>
<dbReference type="STRING" id="35756.GCA_001044155_01702"/>
<dbReference type="Gene3D" id="3.40.50.360">
    <property type="match status" value="1"/>
</dbReference>
<dbReference type="GO" id="GO:0010181">
    <property type="term" value="F:FMN binding"/>
    <property type="evidence" value="ECO:0007669"/>
    <property type="project" value="InterPro"/>
</dbReference>
<dbReference type="OrthoDB" id="4878515at2"/>
<dbReference type="EMBL" id="UFXQ01000001">
    <property type="protein sequence ID" value="STC70084.1"/>
    <property type="molecule type" value="Genomic_DNA"/>
</dbReference>
<dbReference type="SUPFAM" id="SSF52218">
    <property type="entry name" value="Flavoproteins"/>
    <property type="match status" value="1"/>
</dbReference>
<feature type="domain" description="Flavodoxin" evidence="1">
    <location>
        <begin position="3"/>
        <end position="122"/>
    </location>
</feature>